<name>A0A0M3JFX8_ANISI</name>
<dbReference type="InterPro" id="IPR036116">
    <property type="entry name" value="FN3_sf"/>
</dbReference>
<protein>
    <submittedName>
        <fullName evidence="2">Fibronectin type-III domain-containing protein</fullName>
    </submittedName>
</protein>
<sequence>LLITWQPPRYPNGNIRGYFLTFENSTTGNVEETYVLYRQLYYLYEEAEPDTGYKVSVWAETNGGEGAKVMRAVRTWPFRSSLVSLLIFLSFK</sequence>
<dbReference type="AlphaFoldDB" id="A0A0M3JFX8"/>
<dbReference type="InterPro" id="IPR003961">
    <property type="entry name" value="FN3_dom"/>
</dbReference>
<accession>A0A0M3JFX8</accession>
<proteinExistence type="predicted"/>
<dbReference type="Pfam" id="PF00041">
    <property type="entry name" value="fn3"/>
    <property type="match status" value="1"/>
</dbReference>
<dbReference type="InterPro" id="IPR013783">
    <property type="entry name" value="Ig-like_fold"/>
</dbReference>
<reference evidence="2" key="1">
    <citation type="submission" date="2017-02" db="UniProtKB">
        <authorList>
            <consortium name="WormBaseParasite"/>
        </authorList>
    </citation>
    <scope>IDENTIFICATION</scope>
</reference>
<feature type="domain" description="Fibronectin type-III" evidence="1">
    <location>
        <begin position="1"/>
        <end position="79"/>
    </location>
</feature>
<dbReference type="CDD" id="cd00063">
    <property type="entry name" value="FN3"/>
    <property type="match status" value="1"/>
</dbReference>
<evidence type="ECO:0000259" key="1">
    <source>
        <dbReference type="PROSITE" id="PS50853"/>
    </source>
</evidence>
<evidence type="ECO:0000313" key="2">
    <source>
        <dbReference type="WBParaSite" id="ASIM_0000653201-mRNA-1"/>
    </source>
</evidence>
<dbReference type="SUPFAM" id="SSF49265">
    <property type="entry name" value="Fibronectin type III"/>
    <property type="match status" value="1"/>
</dbReference>
<organism evidence="2">
    <name type="scientific">Anisakis simplex</name>
    <name type="common">Herring worm</name>
    <dbReference type="NCBI Taxonomy" id="6269"/>
    <lineage>
        <taxon>Eukaryota</taxon>
        <taxon>Metazoa</taxon>
        <taxon>Ecdysozoa</taxon>
        <taxon>Nematoda</taxon>
        <taxon>Chromadorea</taxon>
        <taxon>Rhabditida</taxon>
        <taxon>Spirurina</taxon>
        <taxon>Ascaridomorpha</taxon>
        <taxon>Ascaridoidea</taxon>
        <taxon>Anisakidae</taxon>
        <taxon>Anisakis</taxon>
        <taxon>Anisakis simplex complex</taxon>
    </lineage>
</organism>
<dbReference type="WBParaSite" id="ASIM_0000653201-mRNA-1">
    <property type="protein sequence ID" value="ASIM_0000653201-mRNA-1"/>
    <property type="gene ID" value="ASIM_0000653201"/>
</dbReference>
<dbReference type="Gene3D" id="2.60.40.10">
    <property type="entry name" value="Immunoglobulins"/>
    <property type="match status" value="1"/>
</dbReference>
<dbReference type="PROSITE" id="PS50853">
    <property type="entry name" value="FN3"/>
    <property type="match status" value="1"/>
</dbReference>